<dbReference type="AlphaFoldDB" id="A0A5Q0BDD9"/>
<dbReference type="RefSeq" id="WP_153247802.1">
    <property type="nucleotide sequence ID" value="NZ_CP044205.1"/>
</dbReference>
<dbReference type="PANTHER" id="PTHR43179:SF7">
    <property type="entry name" value="RHAMNOSYLTRANSFERASE WBBL"/>
    <property type="match status" value="1"/>
</dbReference>
<reference evidence="3 4" key="1">
    <citation type="submission" date="2019-09" db="EMBL/GenBank/DDBJ databases">
        <title>Ecophysiology of the spiral-shaped methanotroph Methylospira mobilis as revealed by the complete genome sequence.</title>
        <authorList>
            <person name="Oshkin I.Y."/>
            <person name="Dedysh S.N."/>
            <person name="Miroshnikov K."/>
            <person name="Danilova O.V."/>
            <person name="Hakobyan A."/>
            <person name="Liesack W."/>
        </authorList>
    </citation>
    <scope>NUCLEOTIDE SEQUENCE [LARGE SCALE GENOMIC DNA]</scope>
    <source>
        <strain evidence="3 4">Shm1</strain>
    </source>
</reference>
<dbReference type="KEGG" id="mmob:F6R98_03565"/>
<sequence>MFISFSIISHEQGDLVRRLLTDMRALQITDFEIILTLNLPERDDFLSELTDLPLRVVRNHTPKGFGANHNAAFALAQGRYFAIVNPDVRLPLSDPGALLASFADSNIGACAPTVLSPQGGEEDNARRFPTVLRLIRRVLGFWSVFGFRGKLDYCPNLSPVAVDWVAGIFVIFRREAFAEVQGFDERFFMYMEDADICRRLQHAGWLVLLVPGWSIVHDARRASHRSIKHLRWHLISAFRYLTGL</sequence>
<dbReference type="EMBL" id="CP044205">
    <property type="protein sequence ID" value="QFY41820.1"/>
    <property type="molecule type" value="Genomic_DNA"/>
</dbReference>
<gene>
    <name evidence="3" type="ORF">F6R98_03565</name>
</gene>
<dbReference type="InterPro" id="IPR001173">
    <property type="entry name" value="Glyco_trans_2-like"/>
</dbReference>
<evidence type="ECO:0000259" key="2">
    <source>
        <dbReference type="Pfam" id="PF13632"/>
    </source>
</evidence>
<dbReference type="Pfam" id="PF13632">
    <property type="entry name" value="Glyco_trans_2_3"/>
    <property type="match status" value="1"/>
</dbReference>
<dbReference type="InParanoid" id="A0A5Q0BDD9"/>
<dbReference type="FunCoup" id="A0A5Q0BDD9">
    <property type="interactions" value="4"/>
</dbReference>
<accession>A0A5Q0BDD9</accession>
<keyword evidence="4" id="KW-1185">Reference proteome</keyword>
<dbReference type="InterPro" id="IPR029044">
    <property type="entry name" value="Nucleotide-diphossugar_trans"/>
</dbReference>
<keyword evidence="3" id="KW-0808">Transferase</keyword>
<dbReference type="Gene3D" id="3.90.550.10">
    <property type="entry name" value="Spore Coat Polysaccharide Biosynthesis Protein SpsA, Chain A"/>
    <property type="match status" value="1"/>
</dbReference>
<feature type="domain" description="Glycosyltransferase 2-like" evidence="1">
    <location>
        <begin position="7"/>
        <end position="150"/>
    </location>
</feature>
<proteinExistence type="predicted"/>
<dbReference type="Proteomes" id="UP000325755">
    <property type="component" value="Chromosome"/>
</dbReference>
<organism evidence="3 4">
    <name type="scientific">Candidatus Methylospira mobilis</name>
    <dbReference type="NCBI Taxonomy" id="1808979"/>
    <lineage>
        <taxon>Bacteria</taxon>
        <taxon>Pseudomonadati</taxon>
        <taxon>Pseudomonadota</taxon>
        <taxon>Gammaproteobacteria</taxon>
        <taxon>Methylococcales</taxon>
        <taxon>Methylococcaceae</taxon>
        <taxon>Candidatus Methylospira</taxon>
    </lineage>
</organism>
<dbReference type="SUPFAM" id="SSF53448">
    <property type="entry name" value="Nucleotide-diphospho-sugar transferases"/>
    <property type="match status" value="1"/>
</dbReference>
<name>A0A5Q0BDD9_9GAMM</name>
<dbReference type="PANTHER" id="PTHR43179">
    <property type="entry name" value="RHAMNOSYLTRANSFERASE WBBL"/>
    <property type="match status" value="1"/>
</dbReference>
<evidence type="ECO:0000313" key="3">
    <source>
        <dbReference type="EMBL" id="QFY41820.1"/>
    </source>
</evidence>
<evidence type="ECO:0000259" key="1">
    <source>
        <dbReference type="Pfam" id="PF00535"/>
    </source>
</evidence>
<dbReference type="GO" id="GO:0016740">
    <property type="term" value="F:transferase activity"/>
    <property type="evidence" value="ECO:0007669"/>
    <property type="project" value="UniProtKB-KW"/>
</dbReference>
<feature type="domain" description="Glycosyltransferase 2-like" evidence="2">
    <location>
        <begin position="164"/>
        <end position="213"/>
    </location>
</feature>
<dbReference type="Pfam" id="PF00535">
    <property type="entry name" value="Glycos_transf_2"/>
    <property type="match status" value="1"/>
</dbReference>
<evidence type="ECO:0000313" key="4">
    <source>
        <dbReference type="Proteomes" id="UP000325755"/>
    </source>
</evidence>
<dbReference type="OrthoDB" id="9771846at2"/>
<protein>
    <submittedName>
        <fullName evidence="3">Glycosyltransferase</fullName>
    </submittedName>
</protein>